<evidence type="ECO:0000313" key="2">
    <source>
        <dbReference type="Proteomes" id="UP000228934"/>
    </source>
</evidence>
<gene>
    <name evidence="1" type="ORF">AB205_0127040</name>
</gene>
<name>A0A2G9Q8X2_AQUCT</name>
<organism evidence="1 2">
    <name type="scientific">Aquarana catesbeiana</name>
    <name type="common">American bullfrog</name>
    <name type="synonym">Rana catesbeiana</name>
    <dbReference type="NCBI Taxonomy" id="8400"/>
    <lineage>
        <taxon>Eukaryota</taxon>
        <taxon>Metazoa</taxon>
        <taxon>Chordata</taxon>
        <taxon>Craniata</taxon>
        <taxon>Vertebrata</taxon>
        <taxon>Euteleostomi</taxon>
        <taxon>Amphibia</taxon>
        <taxon>Batrachia</taxon>
        <taxon>Anura</taxon>
        <taxon>Neobatrachia</taxon>
        <taxon>Ranoidea</taxon>
        <taxon>Ranidae</taxon>
        <taxon>Aquarana</taxon>
    </lineage>
</organism>
<keyword evidence="2" id="KW-1185">Reference proteome</keyword>
<evidence type="ECO:0000313" key="1">
    <source>
        <dbReference type="EMBL" id="PIO12038.1"/>
    </source>
</evidence>
<sequence length="146" mass="16255">MPPSPPMPPGTESVSEDEPMQLGFMHLSEVESLYCGQKDKPLVLVTLSWAELSIEIQTLIDSGAAGLFIDDVFVSKHSIPLQLRDTPLAIEDLDGRPLQPAHVTHETVLLSMAVEALHHEIIQFQVISFPKFPLVIGYPWLQRHNP</sequence>
<dbReference type="OrthoDB" id="9906410at2759"/>
<proteinExistence type="predicted"/>
<dbReference type="CDD" id="cd00303">
    <property type="entry name" value="retropepsin_like"/>
    <property type="match status" value="1"/>
</dbReference>
<reference evidence="2" key="1">
    <citation type="journal article" date="2017" name="Nat. Commun.">
        <title>The North American bullfrog draft genome provides insight into hormonal regulation of long noncoding RNA.</title>
        <authorList>
            <person name="Hammond S.A."/>
            <person name="Warren R.L."/>
            <person name="Vandervalk B.P."/>
            <person name="Kucuk E."/>
            <person name="Khan H."/>
            <person name="Gibb E.A."/>
            <person name="Pandoh P."/>
            <person name="Kirk H."/>
            <person name="Zhao Y."/>
            <person name="Jones M."/>
            <person name="Mungall A.J."/>
            <person name="Coope R."/>
            <person name="Pleasance S."/>
            <person name="Moore R.A."/>
            <person name="Holt R.A."/>
            <person name="Round J.M."/>
            <person name="Ohora S."/>
            <person name="Walle B.V."/>
            <person name="Veldhoen N."/>
            <person name="Helbing C.C."/>
            <person name="Birol I."/>
        </authorList>
    </citation>
    <scope>NUCLEOTIDE SEQUENCE [LARGE SCALE GENOMIC DNA]</scope>
</reference>
<protein>
    <recommendedName>
        <fullName evidence="3">Retropepsins domain-containing protein</fullName>
    </recommendedName>
</protein>
<dbReference type="AlphaFoldDB" id="A0A2G9Q8X2"/>
<dbReference type="InterPro" id="IPR021109">
    <property type="entry name" value="Peptidase_aspartic_dom_sf"/>
</dbReference>
<dbReference type="Proteomes" id="UP000228934">
    <property type="component" value="Unassembled WGS sequence"/>
</dbReference>
<accession>A0A2G9Q8X2</accession>
<evidence type="ECO:0008006" key="3">
    <source>
        <dbReference type="Google" id="ProtNLM"/>
    </source>
</evidence>
<feature type="non-terminal residue" evidence="1">
    <location>
        <position position="146"/>
    </location>
</feature>
<dbReference type="EMBL" id="KZ060618">
    <property type="protein sequence ID" value="PIO12038.1"/>
    <property type="molecule type" value="Genomic_DNA"/>
</dbReference>
<dbReference type="Gene3D" id="2.40.70.10">
    <property type="entry name" value="Acid Proteases"/>
    <property type="match status" value="1"/>
</dbReference>